<dbReference type="GeneID" id="81394436"/>
<feature type="chain" id="PRO_5040729148" evidence="4">
    <location>
        <begin position="24"/>
        <end position="244"/>
    </location>
</feature>
<dbReference type="PIRSF" id="PIRSF000105">
    <property type="entry name" value="HCDH"/>
    <property type="match status" value="1"/>
</dbReference>
<dbReference type="PANTHER" id="PTHR48075">
    <property type="entry name" value="3-HYDROXYACYL-COA DEHYDROGENASE FAMILY PROTEIN"/>
    <property type="match status" value="1"/>
</dbReference>
<sequence>MGRRITMMWAAAGYVVLLCEKSADNYDGALDFIKANKEQQAARLGTTPGEVKVTASLQDAVQNAWMVIEAIPEKLDLKIELLAQIDQFAPPDCVIASNSSSLRTSQMIVKTEKNYRICNGHYYMPPEQTYYELIAAGFQPAHAKVDSTGLIFNRIWASIKRECLLVMADGVSDGHTIDAMFKSWFQASKGPCMMMDTVGLDTVANIEEVYVQQRGLDPRAMQWLRDTYVSKGNLGSKGGKGLLS</sequence>
<gene>
    <name evidence="7" type="ORF">NUU61_004686</name>
</gene>
<dbReference type="SUPFAM" id="SSF51735">
    <property type="entry name" value="NAD(P)-binding Rossmann-fold domains"/>
    <property type="match status" value="1"/>
</dbReference>
<dbReference type="SUPFAM" id="SSF48179">
    <property type="entry name" value="6-phosphogluconate dehydrogenase C-terminal domain-like"/>
    <property type="match status" value="1"/>
</dbReference>
<dbReference type="EMBL" id="JAPMSZ010000007">
    <property type="protein sequence ID" value="KAJ5095330.1"/>
    <property type="molecule type" value="Genomic_DNA"/>
</dbReference>
<dbReference type="AlphaFoldDB" id="A0A9W9F807"/>
<evidence type="ECO:0000256" key="3">
    <source>
        <dbReference type="PIRSR" id="PIRSR000105-1"/>
    </source>
</evidence>
<dbReference type="InterPro" id="IPR008927">
    <property type="entry name" value="6-PGluconate_DH-like_C_sf"/>
</dbReference>
<keyword evidence="8" id="KW-1185">Reference proteome</keyword>
<dbReference type="InterPro" id="IPR022694">
    <property type="entry name" value="3-OHacyl-CoA_DH"/>
</dbReference>
<dbReference type="Gene3D" id="3.40.50.720">
    <property type="entry name" value="NAD(P)-binding Rossmann-like Domain"/>
    <property type="match status" value="1"/>
</dbReference>
<dbReference type="Pfam" id="PF02737">
    <property type="entry name" value="3HCDH_N"/>
    <property type="match status" value="1"/>
</dbReference>
<accession>A0A9W9F807</accession>
<evidence type="ECO:0000256" key="4">
    <source>
        <dbReference type="SAM" id="SignalP"/>
    </source>
</evidence>
<evidence type="ECO:0000313" key="8">
    <source>
        <dbReference type="Proteomes" id="UP001141434"/>
    </source>
</evidence>
<dbReference type="Gene3D" id="1.10.1040.10">
    <property type="entry name" value="N-(1-d-carboxylethyl)-l-norvaline Dehydrogenase, domain 2"/>
    <property type="match status" value="1"/>
</dbReference>
<organism evidence="7 8">
    <name type="scientific">Penicillium alfredii</name>
    <dbReference type="NCBI Taxonomy" id="1506179"/>
    <lineage>
        <taxon>Eukaryota</taxon>
        <taxon>Fungi</taxon>
        <taxon>Dikarya</taxon>
        <taxon>Ascomycota</taxon>
        <taxon>Pezizomycotina</taxon>
        <taxon>Eurotiomycetes</taxon>
        <taxon>Eurotiomycetidae</taxon>
        <taxon>Eurotiales</taxon>
        <taxon>Aspergillaceae</taxon>
        <taxon>Penicillium</taxon>
    </lineage>
</organism>
<dbReference type="Proteomes" id="UP001141434">
    <property type="component" value="Unassembled WGS sequence"/>
</dbReference>
<reference evidence="7" key="2">
    <citation type="journal article" date="2023" name="IMA Fungus">
        <title>Comparative genomic study of the Penicillium genus elucidates a diverse pangenome and 15 lateral gene transfer events.</title>
        <authorList>
            <person name="Petersen C."/>
            <person name="Sorensen T."/>
            <person name="Nielsen M.R."/>
            <person name="Sondergaard T.E."/>
            <person name="Sorensen J.L."/>
            <person name="Fitzpatrick D.A."/>
            <person name="Frisvad J.C."/>
            <person name="Nielsen K.L."/>
        </authorList>
    </citation>
    <scope>NUCLEOTIDE SEQUENCE</scope>
    <source>
        <strain evidence="7">IBT 34128</strain>
    </source>
</reference>
<evidence type="ECO:0000259" key="6">
    <source>
        <dbReference type="Pfam" id="PF02737"/>
    </source>
</evidence>
<comment type="caution">
    <text evidence="7">The sequence shown here is derived from an EMBL/GenBank/DDBJ whole genome shotgun (WGS) entry which is preliminary data.</text>
</comment>
<evidence type="ECO:0000256" key="1">
    <source>
        <dbReference type="ARBA" id="ARBA00009463"/>
    </source>
</evidence>
<dbReference type="InterPro" id="IPR036291">
    <property type="entry name" value="NAD(P)-bd_dom_sf"/>
</dbReference>
<keyword evidence="4" id="KW-0732">Signal</keyword>
<dbReference type="GO" id="GO:0006631">
    <property type="term" value="P:fatty acid metabolic process"/>
    <property type="evidence" value="ECO:0007669"/>
    <property type="project" value="InterPro"/>
</dbReference>
<protein>
    <submittedName>
        <fullName evidence="7">Dehydrogenase</fullName>
    </submittedName>
</protein>
<dbReference type="PANTHER" id="PTHR48075:SF3">
    <property type="entry name" value="3-HYDROXYACYL-COA DEHYDROGENASE"/>
    <property type="match status" value="1"/>
</dbReference>
<dbReference type="RefSeq" id="XP_056510881.1">
    <property type="nucleotide sequence ID" value="XM_056655268.1"/>
</dbReference>
<name>A0A9W9F807_9EURO</name>
<comment type="similarity">
    <text evidence="1">Belongs to the 3-hydroxyacyl-CoA dehydrogenase family.</text>
</comment>
<evidence type="ECO:0000256" key="2">
    <source>
        <dbReference type="ARBA" id="ARBA00023002"/>
    </source>
</evidence>
<dbReference type="InterPro" id="IPR013328">
    <property type="entry name" value="6PGD_dom2"/>
</dbReference>
<dbReference type="GO" id="GO:0070403">
    <property type="term" value="F:NAD+ binding"/>
    <property type="evidence" value="ECO:0007669"/>
    <property type="project" value="InterPro"/>
</dbReference>
<dbReference type="Pfam" id="PF00725">
    <property type="entry name" value="3HCDH"/>
    <property type="match status" value="1"/>
</dbReference>
<proteinExistence type="inferred from homology"/>
<feature type="site" description="Important for catalytic activity" evidence="3">
    <location>
        <position position="121"/>
    </location>
</feature>
<dbReference type="InterPro" id="IPR006176">
    <property type="entry name" value="3-OHacyl-CoA_DH_NAD-bd"/>
</dbReference>
<dbReference type="OrthoDB" id="5958943at2759"/>
<reference evidence="7" key="1">
    <citation type="submission" date="2022-11" db="EMBL/GenBank/DDBJ databases">
        <authorList>
            <person name="Petersen C."/>
        </authorList>
    </citation>
    <scope>NUCLEOTIDE SEQUENCE</scope>
    <source>
        <strain evidence="7">IBT 34128</strain>
    </source>
</reference>
<dbReference type="GO" id="GO:0016616">
    <property type="term" value="F:oxidoreductase activity, acting on the CH-OH group of donors, NAD or NADP as acceptor"/>
    <property type="evidence" value="ECO:0007669"/>
    <property type="project" value="InterPro"/>
</dbReference>
<feature type="signal peptide" evidence="4">
    <location>
        <begin position="1"/>
        <end position="23"/>
    </location>
</feature>
<evidence type="ECO:0000259" key="5">
    <source>
        <dbReference type="Pfam" id="PF00725"/>
    </source>
</evidence>
<feature type="domain" description="3-hydroxyacyl-CoA dehydrogenase NAD binding" evidence="6">
    <location>
        <begin position="1"/>
        <end position="127"/>
    </location>
</feature>
<keyword evidence="2" id="KW-0560">Oxidoreductase</keyword>
<feature type="domain" description="3-hydroxyacyl-CoA dehydrogenase C-terminal" evidence="5">
    <location>
        <begin position="149"/>
        <end position="242"/>
    </location>
</feature>
<dbReference type="InterPro" id="IPR006108">
    <property type="entry name" value="3HC_DH_C"/>
</dbReference>
<evidence type="ECO:0000313" key="7">
    <source>
        <dbReference type="EMBL" id="KAJ5095330.1"/>
    </source>
</evidence>